<reference evidence="8" key="1">
    <citation type="submission" date="2016-10" db="EMBL/GenBank/DDBJ databases">
        <title>Sequence of Gallionella enrichment culture.</title>
        <authorList>
            <person name="Poehlein A."/>
            <person name="Muehling M."/>
            <person name="Daniel R."/>
        </authorList>
    </citation>
    <scope>NUCLEOTIDE SEQUENCE</scope>
</reference>
<feature type="transmembrane region" description="Helical" evidence="5">
    <location>
        <begin position="12"/>
        <end position="34"/>
    </location>
</feature>
<evidence type="ECO:0000256" key="2">
    <source>
        <dbReference type="ARBA" id="ARBA00022692"/>
    </source>
</evidence>
<feature type="transmembrane region" description="Helical" evidence="5">
    <location>
        <begin position="407"/>
        <end position="427"/>
    </location>
</feature>
<name>A0A1J5QP38_9ZZZZ</name>
<feature type="transmembrane region" description="Helical" evidence="5">
    <location>
        <begin position="127"/>
        <end position="152"/>
    </location>
</feature>
<keyword evidence="2 5" id="KW-0812">Transmembrane</keyword>
<evidence type="ECO:0000313" key="8">
    <source>
        <dbReference type="EMBL" id="OIQ77725.1"/>
    </source>
</evidence>
<feature type="transmembrane region" description="Helical" evidence="5">
    <location>
        <begin position="71"/>
        <end position="91"/>
    </location>
</feature>
<feature type="transmembrane region" description="Helical" evidence="5">
    <location>
        <begin position="350"/>
        <end position="370"/>
    </location>
</feature>
<keyword evidence="8" id="KW-0436">Ligase</keyword>
<feature type="transmembrane region" description="Helical" evidence="5">
    <location>
        <begin position="434"/>
        <end position="452"/>
    </location>
</feature>
<feature type="transmembrane region" description="Helical" evidence="5">
    <location>
        <begin position="40"/>
        <end position="59"/>
    </location>
</feature>
<feature type="transmembrane region" description="Helical" evidence="5">
    <location>
        <begin position="97"/>
        <end position="115"/>
    </location>
</feature>
<feature type="transmembrane region" description="Helical" evidence="5">
    <location>
        <begin position="251"/>
        <end position="271"/>
    </location>
</feature>
<dbReference type="GO" id="GO:0016874">
    <property type="term" value="F:ligase activity"/>
    <property type="evidence" value="ECO:0007669"/>
    <property type="project" value="UniProtKB-KW"/>
</dbReference>
<feature type="transmembrane region" description="Helical" evidence="5">
    <location>
        <begin position="382"/>
        <end position="401"/>
    </location>
</feature>
<feature type="transmembrane region" description="Helical" evidence="5">
    <location>
        <begin position="226"/>
        <end position="244"/>
    </location>
</feature>
<evidence type="ECO:0000256" key="1">
    <source>
        <dbReference type="ARBA" id="ARBA00004141"/>
    </source>
</evidence>
<dbReference type="GO" id="GO:0016020">
    <property type="term" value="C:membrane"/>
    <property type="evidence" value="ECO:0007669"/>
    <property type="project" value="UniProtKB-SubCell"/>
</dbReference>
<gene>
    <name evidence="8" type="ORF">GALL_405800</name>
</gene>
<keyword evidence="4 5" id="KW-0472">Membrane</keyword>
<feature type="transmembrane region" description="Helical" evidence="5">
    <location>
        <begin position="179"/>
        <end position="195"/>
    </location>
</feature>
<feature type="transmembrane region" description="Helical" evidence="5">
    <location>
        <begin position="202"/>
        <end position="220"/>
    </location>
</feature>
<keyword evidence="3 5" id="KW-1133">Transmembrane helix</keyword>
<evidence type="ECO:0000256" key="4">
    <source>
        <dbReference type="ARBA" id="ARBA00023136"/>
    </source>
</evidence>
<dbReference type="InterPro" id="IPR021797">
    <property type="entry name" value="Wzy_C_2"/>
</dbReference>
<comment type="caution">
    <text evidence="8">The sequence shown here is derived from an EMBL/GenBank/DDBJ whole genome shotgun (WGS) entry which is preliminary data.</text>
</comment>
<dbReference type="Pfam" id="PF04932">
    <property type="entry name" value="Wzy_C"/>
    <property type="match status" value="1"/>
</dbReference>
<dbReference type="InterPro" id="IPR051533">
    <property type="entry name" value="WaaL-like"/>
</dbReference>
<evidence type="ECO:0000256" key="3">
    <source>
        <dbReference type="ARBA" id="ARBA00022989"/>
    </source>
</evidence>
<evidence type="ECO:0000259" key="7">
    <source>
        <dbReference type="Pfam" id="PF11846"/>
    </source>
</evidence>
<protein>
    <submittedName>
        <fullName evidence="8">O-antigen ligase</fullName>
    </submittedName>
</protein>
<proteinExistence type="predicted"/>
<dbReference type="PANTHER" id="PTHR37422:SF13">
    <property type="entry name" value="LIPOPOLYSACCHARIDE BIOSYNTHESIS PROTEIN PA4999-RELATED"/>
    <property type="match status" value="1"/>
</dbReference>
<evidence type="ECO:0000256" key="5">
    <source>
        <dbReference type="SAM" id="Phobius"/>
    </source>
</evidence>
<dbReference type="PANTHER" id="PTHR37422">
    <property type="entry name" value="TEICHURONIC ACID BIOSYNTHESIS PROTEIN TUAE"/>
    <property type="match status" value="1"/>
</dbReference>
<dbReference type="AlphaFoldDB" id="A0A1J5QP38"/>
<feature type="domain" description="Virulence factor membrane-bound polymerase C-terminal" evidence="7">
    <location>
        <begin position="387"/>
        <end position="566"/>
    </location>
</feature>
<organism evidence="8">
    <name type="scientific">mine drainage metagenome</name>
    <dbReference type="NCBI Taxonomy" id="410659"/>
    <lineage>
        <taxon>unclassified sequences</taxon>
        <taxon>metagenomes</taxon>
        <taxon>ecological metagenomes</taxon>
    </lineage>
</organism>
<evidence type="ECO:0000259" key="6">
    <source>
        <dbReference type="Pfam" id="PF04932"/>
    </source>
</evidence>
<accession>A0A1J5QP38</accession>
<dbReference type="EMBL" id="MLJW01001550">
    <property type="protein sequence ID" value="OIQ77725.1"/>
    <property type="molecule type" value="Genomic_DNA"/>
</dbReference>
<comment type="subcellular location">
    <subcellularLocation>
        <location evidence="1">Membrane</location>
        <topology evidence="1">Multi-pass membrane protein</topology>
    </subcellularLocation>
</comment>
<feature type="domain" description="O-antigen ligase-related" evidence="6">
    <location>
        <begin position="211"/>
        <end position="359"/>
    </location>
</feature>
<sequence>MPLNLSARHGVAVHIALLLIAGGFLLATLSPQHFAPVSSFYQQAIAAATLALAATALLLSGALRDRWQLPWSWVIAVLLALVMVAGIATHPDGGTDMAIWPLGALACAAIAAWLGHDLAQAGKAQALSMALMAAFVLSAVGTAAACWLQVFYPEHQTLWLFPRPVLSAPFGNLAQRNEAALVLAFGLVGISYFSRHGVPNTGWRRALATCAAVLLLSAITLTQSRIGLAFTLTAGAAVGLLWAMPNRRLRGLVSGIVAFALGYVALQWVVYDAFGLGQLFPPGTQRLLDRGLGQRLGMLQVAWAEFSAHPLLGGGIGSFASWEYRLSLQNSAPLYSTNAHNLFAQIGAELGALGLLALIVPASISLAGIVRRLFNAGISHWPAWQIASLATLLMIAGYSMTEYPLWHVYYLIPTALLWGALDSTAFTLRPSRSVRVLLGAIPVLMVAFLLWASPRYFSIAQLFDYVYGFRNYQTARTEFKQRLNRLFFSPGFSQYSDALNFYSLSLDKFMLKDKIALGERVVSAMPNAYFVENLGMFYALDGQPRLAAQTFARACALEPAQCEAIRSDVEHMEKLHSKDFSPALKEFRSLPQYGIRSTVANVLRPWDKHADGTVVTIDPAKTLFGFNLAAYASGLAQMGMKSGTFLATPASAGATAAAPAGSTPRPEK</sequence>
<dbReference type="InterPro" id="IPR007016">
    <property type="entry name" value="O-antigen_ligase-rel_domated"/>
</dbReference>
<dbReference type="Pfam" id="PF11846">
    <property type="entry name" value="Wzy_C_2"/>
    <property type="match status" value="1"/>
</dbReference>